<accession>A0A388SC62</accession>
<organism evidence="1 2">
    <name type="scientific">Mesosutterella multiformis</name>
    <dbReference type="NCBI Taxonomy" id="2259133"/>
    <lineage>
        <taxon>Bacteria</taxon>
        <taxon>Pseudomonadati</taxon>
        <taxon>Pseudomonadota</taxon>
        <taxon>Betaproteobacteria</taxon>
        <taxon>Burkholderiales</taxon>
        <taxon>Sutterellaceae</taxon>
        <taxon>Mesosutterella</taxon>
    </lineage>
</organism>
<dbReference type="PROSITE" id="PS51257">
    <property type="entry name" value="PROKAR_LIPOPROTEIN"/>
    <property type="match status" value="1"/>
</dbReference>
<dbReference type="OrthoDB" id="9865028at2"/>
<keyword evidence="2" id="KW-1185">Reference proteome</keyword>
<dbReference type="RefSeq" id="WP_116270108.1">
    <property type="nucleotide sequence ID" value="NZ_BGZJ01000001.1"/>
</dbReference>
<proteinExistence type="predicted"/>
<sequence length="223" mass="24611">MIRMRLSKAAFAALSAALLGGCAVTPPPNHYVEPTEGKTALMRVGGEGMIAVRTVTKDDADFCYTWDGKHNQVLYYLDGITKKAPADLPNQGKSLGLPPSSATVRFPDKNRWAEIRIPAGQEIEIQYSLPYDRVPGSAPKIKLGPDDDMPQDTGALCRAGFRFVPEPGKQYQANFSWGKNLGHYSCSAIFTSLPDNKIVRVNKLDQCHMIDYDNLLKFDGFNK</sequence>
<comment type="caution">
    <text evidence="1">The sequence shown here is derived from an EMBL/GenBank/DDBJ whole genome shotgun (WGS) entry which is preliminary data.</text>
</comment>
<protein>
    <recommendedName>
        <fullName evidence="3">Lipoprotein</fullName>
    </recommendedName>
</protein>
<reference evidence="1 2" key="1">
    <citation type="journal article" date="2018" name="Int. J. Syst. Evol. Microbiol.">
        <title>Mesosutterella multiformis gen. nov., sp. nov., a member of the family Sutterellaceae and Sutterella megalosphaeroides sp. nov., isolated from human faeces.</title>
        <authorList>
            <person name="Sakamoto M."/>
            <person name="Ikeyama N."/>
            <person name="Kunihiro T."/>
            <person name="Iino T."/>
            <person name="Yuki M."/>
            <person name="Ohkuma M."/>
        </authorList>
    </citation>
    <scope>NUCLEOTIDE SEQUENCE [LARGE SCALE GENOMIC DNA]</scope>
    <source>
        <strain evidence="1 2">4NBBH2</strain>
    </source>
</reference>
<gene>
    <name evidence="1" type="ORF">MESMUL_11590</name>
</gene>
<name>A0A388SC62_9BURK</name>
<dbReference type="AlphaFoldDB" id="A0A388SC62"/>
<evidence type="ECO:0000313" key="1">
    <source>
        <dbReference type="EMBL" id="GBO93805.1"/>
    </source>
</evidence>
<dbReference type="Proteomes" id="UP000266091">
    <property type="component" value="Unassembled WGS sequence"/>
</dbReference>
<dbReference type="EMBL" id="BGZJ01000001">
    <property type="protein sequence ID" value="GBO93805.1"/>
    <property type="molecule type" value="Genomic_DNA"/>
</dbReference>
<evidence type="ECO:0000313" key="2">
    <source>
        <dbReference type="Proteomes" id="UP000266091"/>
    </source>
</evidence>
<evidence type="ECO:0008006" key="3">
    <source>
        <dbReference type="Google" id="ProtNLM"/>
    </source>
</evidence>